<organism evidence="1 2">
    <name type="scientific">Nocardiopsis suaedae</name>
    <dbReference type="NCBI Taxonomy" id="3018444"/>
    <lineage>
        <taxon>Bacteria</taxon>
        <taxon>Bacillati</taxon>
        <taxon>Actinomycetota</taxon>
        <taxon>Actinomycetes</taxon>
        <taxon>Streptosporangiales</taxon>
        <taxon>Nocardiopsidaceae</taxon>
        <taxon>Nocardiopsis</taxon>
    </lineage>
</organism>
<proteinExistence type="predicted"/>
<sequence length="107" mass="11313">MSALNALKGCSLEGTWVDVPGHSVTLSLRSPAGAVPTLTYTLVLQGVTDFSFFDEEAVPWRGAEVADVGSEHDEDSMRLDFSFGGEASGLAVTCGKVLLHRTKDGEP</sequence>
<dbReference type="RefSeq" id="WP_270675673.1">
    <property type="nucleotide sequence ID" value="NZ_JAQFWP010000002.1"/>
</dbReference>
<comment type="caution">
    <text evidence="1">The sequence shown here is derived from an EMBL/GenBank/DDBJ whole genome shotgun (WGS) entry which is preliminary data.</text>
</comment>
<gene>
    <name evidence="1" type="ORF">O4U47_02275</name>
</gene>
<evidence type="ECO:0000313" key="1">
    <source>
        <dbReference type="EMBL" id="MDA2803326.1"/>
    </source>
</evidence>
<dbReference type="Proteomes" id="UP001165685">
    <property type="component" value="Unassembled WGS sequence"/>
</dbReference>
<reference evidence="1" key="1">
    <citation type="submission" date="2023-01" db="EMBL/GenBank/DDBJ databases">
        <title>Draft genome sequence of Nocardiopsis sp. LSu2-4 isolated from halophytes.</title>
        <authorList>
            <person name="Duangmal K."/>
            <person name="Chantavorakit T."/>
        </authorList>
    </citation>
    <scope>NUCLEOTIDE SEQUENCE</scope>
    <source>
        <strain evidence="1">LSu2-4</strain>
    </source>
</reference>
<accession>A0ABT4TFE6</accession>
<evidence type="ECO:0000313" key="2">
    <source>
        <dbReference type="Proteomes" id="UP001165685"/>
    </source>
</evidence>
<dbReference type="EMBL" id="JAQFWP010000002">
    <property type="protein sequence ID" value="MDA2803326.1"/>
    <property type="molecule type" value="Genomic_DNA"/>
</dbReference>
<name>A0ABT4TFE6_9ACTN</name>
<protein>
    <submittedName>
        <fullName evidence="1">Uncharacterized protein</fullName>
    </submittedName>
</protein>
<keyword evidence="2" id="KW-1185">Reference proteome</keyword>